<evidence type="ECO:0000259" key="3">
    <source>
        <dbReference type="PROSITE" id="PS50113"/>
    </source>
</evidence>
<dbReference type="SMART" id="SM00052">
    <property type="entry name" value="EAL"/>
    <property type="match status" value="1"/>
</dbReference>
<dbReference type="Proteomes" id="UP000332515">
    <property type="component" value="Unassembled WGS sequence"/>
</dbReference>
<dbReference type="CDD" id="cd00130">
    <property type="entry name" value="PAS"/>
    <property type="match status" value="1"/>
</dbReference>
<feature type="transmembrane region" description="Helical" evidence="1">
    <location>
        <begin position="227"/>
        <end position="249"/>
    </location>
</feature>
<dbReference type="Gene3D" id="3.20.20.450">
    <property type="entry name" value="EAL domain"/>
    <property type="match status" value="1"/>
</dbReference>
<evidence type="ECO:0000259" key="5">
    <source>
        <dbReference type="PROSITE" id="PS50887"/>
    </source>
</evidence>
<evidence type="ECO:0000256" key="1">
    <source>
        <dbReference type="SAM" id="Phobius"/>
    </source>
</evidence>
<feature type="domain" description="EAL" evidence="4">
    <location>
        <begin position="681"/>
        <end position="939"/>
    </location>
</feature>
<feature type="domain" description="PAS" evidence="2">
    <location>
        <begin position="378"/>
        <end position="450"/>
    </location>
</feature>
<feature type="transmembrane region" description="Helical" evidence="1">
    <location>
        <begin position="194"/>
        <end position="215"/>
    </location>
</feature>
<dbReference type="SMART" id="SM00086">
    <property type="entry name" value="PAC"/>
    <property type="match status" value="1"/>
</dbReference>
<dbReference type="SMART" id="SM00091">
    <property type="entry name" value="PAS"/>
    <property type="match status" value="1"/>
</dbReference>
<proteinExistence type="predicted"/>
<gene>
    <name evidence="6" type="ORF">F0357_14955</name>
</gene>
<dbReference type="CDD" id="cd01949">
    <property type="entry name" value="GGDEF"/>
    <property type="match status" value="1"/>
</dbReference>
<protein>
    <submittedName>
        <fullName evidence="6">EAL domain-containing protein</fullName>
    </submittedName>
</protein>
<feature type="domain" description="PAC" evidence="3">
    <location>
        <begin position="454"/>
        <end position="506"/>
    </location>
</feature>
<dbReference type="InterPro" id="IPR013655">
    <property type="entry name" value="PAS_fold_3"/>
</dbReference>
<dbReference type="PROSITE" id="PS50112">
    <property type="entry name" value="PAS"/>
    <property type="match status" value="1"/>
</dbReference>
<feature type="transmembrane region" description="Helical" evidence="1">
    <location>
        <begin position="289"/>
        <end position="307"/>
    </location>
</feature>
<dbReference type="PANTHER" id="PTHR44757">
    <property type="entry name" value="DIGUANYLATE CYCLASE DGCP"/>
    <property type="match status" value="1"/>
</dbReference>
<evidence type="ECO:0000313" key="7">
    <source>
        <dbReference type="Proteomes" id="UP000332515"/>
    </source>
</evidence>
<feature type="transmembrane region" description="Helical" evidence="1">
    <location>
        <begin position="166"/>
        <end position="187"/>
    </location>
</feature>
<dbReference type="Pfam" id="PF00563">
    <property type="entry name" value="EAL"/>
    <property type="match status" value="1"/>
</dbReference>
<keyword evidence="1" id="KW-0472">Membrane</keyword>
<dbReference type="InterPro" id="IPR035965">
    <property type="entry name" value="PAS-like_dom_sf"/>
</dbReference>
<keyword evidence="1" id="KW-1133">Transmembrane helix</keyword>
<dbReference type="NCBIfam" id="TIGR00254">
    <property type="entry name" value="GGDEF"/>
    <property type="match status" value="1"/>
</dbReference>
<dbReference type="Gene3D" id="3.30.450.20">
    <property type="entry name" value="PAS domain"/>
    <property type="match status" value="1"/>
</dbReference>
<evidence type="ECO:0000313" key="6">
    <source>
        <dbReference type="EMBL" id="MQT13913.1"/>
    </source>
</evidence>
<dbReference type="PROSITE" id="PS50887">
    <property type="entry name" value="GGDEF"/>
    <property type="match status" value="1"/>
</dbReference>
<dbReference type="PROSITE" id="PS50883">
    <property type="entry name" value="EAL"/>
    <property type="match status" value="1"/>
</dbReference>
<dbReference type="CDD" id="cd01948">
    <property type="entry name" value="EAL"/>
    <property type="match status" value="1"/>
</dbReference>
<keyword evidence="7" id="KW-1185">Reference proteome</keyword>
<dbReference type="SUPFAM" id="SSF141868">
    <property type="entry name" value="EAL domain-like"/>
    <property type="match status" value="1"/>
</dbReference>
<feature type="transmembrane region" description="Helical" evidence="1">
    <location>
        <begin position="314"/>
        <end position="334"/>
    </location>
</feature>
<reference evidence="6 7" key="1">
    <citation type="submission" date="2019-09" db="EMBL/GenBank/DDBJ databases">
        <title>Segnochrobactrum spirostomi gen. nov., sp. nov., isolated from the ciliate Spirostomum cf. yagiui and description of a novel family, Segnochrobactraceae fam. nov. within the order Rhizobiales of the class Alphaproteobacteria.</title>
        <authorList>
            <person name="Akter S."/>
            <person name="Shazib S.U.A."/>
            <person name="Shin M.K."/>
        </authorList>
    </citation>
    <scope>NUCLEOTIDE SEQUENCE [LARGE SCALE GENOMIC DNA]</scope>
    <source>
        <strain evidence="6 7">Sp-1</strain>
    </source>
</reference>
<dbReference type="InterPro" id="IPR000700">
    <property type="entry name" value="PAS-assoc_C"/>
</dbReference>
<dbReference type="SUPFAM" id="SSF55785">
    <property type="entry name" value="PYP-like sensor domain (PAS domain)"/>
    <property type="match status" value="1"/>
</dbReference>
<dbReference type="InterPro" id="IPR035919">
    <property type="entry name" value="EAL_sf"/>
</dbReference>
<keyword evidence="1" id="KW-0812">Transmembrane</keyword>
<evidence type="ECO:0000259" key="4">
    <source>
        <dbReference type="PROSITE" id="PS50883"/>
    </source>
</evidence>
<dbReference type="InterPro" id="IPR000014">
    <property type="entry name" value="PAS"/>
</dbReference>
<dbReference type="Pfam" id="PF00990">
    <property type="entry name" value="GGDEF"/>
    <property type="match status" value="1"/>
</dbReference>
<feature type="transmembrane region" description="Helical" evidence="1">
    <location>
        <begin position="261"/>
        <end position="277"/>
    </location>
</feature>
<dbReference type="InterPro" id="IPR000160">
    <property type="entry name" value="GGDEF_dom"/>
</dbReference>
<dbReference type="PANTHER" id="PTHR44757:SF2">
    <property type="entry name" value="BIOFILM ARCHITECTURE MAINTENANCE PROTEIN MBAA"/>
    <property type="match status" value="1"/>
</dbReference>
<comment type="caution">
    <text evidence="6">The sequence shown here is derived from an EMBL/GenBank/DDBJ whole genome shotgun (WGS) entry which is preliminary data.</text>
</comment>
<dbReference type="InterPro" id="IPR029787">
    <property type="entry name" value="Nucleotide_cyclase"/>
</dbReference>
<organism evidence="6 7">
    <name type="scientific">Segnochrobactrum spirostomi</name>
    <dbReference type="NCBI Taxonomy" id="2608987"/>
    <lineage>
        <taxon>Bacteria</taxon>
        <taxon>Pseudomonadati</taxon>
        <taxon>Pseudomonadota</taxon>
        <taxon>Alphaproteobacteria</taxon>
        <taxon>Hyphomicrobiales</taxon>
        <taxon>Segnochrobactraceae</taxon>
        <taxon>Segnochrobactrum</taxon>
    </lineage>
</organism>
<dbReference type="SMART" id="SM00267">
    <property type="entry name" value="GGDEF"/>
    <property type="match status" value="1"/>
</dbReference>
<dbReference type="InterPro" id="IPR001610">
    <property type="entry name" value="PAC"/>
</dbReference>
<feature type="domain" description="GGDEF" evidence="5">
    <location>
        <begin position="539"/>
        <end position="672"/>
    </location>
</feature>
<accession>A0A6A7Y461</accession>
<dbReference type="PROSITE" id="PS50113">
    <property type="entry name" value="PAC"/>
    <property type="match status" value="1"/>
</dbReference>
<dbReference type="AlphaFoldDB" id="A0A6A7Y461"/>
<name>A0A6A7Y461_9HYPH</name>
<dbReference type="InterPro" id="IPR052155">
    <property type="entry name" value="Biofilm_reg_signaling"/>
</dbReference>
<dbReference type="Pfam" id="PF08447">
    <property type="entry name" value="PAS_3"/>
    <property type="match status" value="1"/>
</dbReference>
<evidence type="ECO:0000259" key="2">
    <source>
        <dbReference type="PROSITE" id="PS50112"/>
    </source>
</evidence>
<sequence>MAGHEARAVETVTIPIDAEAINLTRNIMFYNTPTDRIAVSTAPGPDGIVRRIEVRSSDGKPARWGVVALSNTSDQQIDRLIVSPYYRLVKSRLVWPDLGESHVRSITPSQGFAPERQPSDEADVFQITLDPGTVVTLVFEISSPKPPQVTLWEPNAYTASINAYSLYKGIVLGISGLLAIVLTIVFVVKGTSMFPATAALAWAVLAYVAVDFYFIDDVLNVNLANDHLYRACSEVFLAFSLFSFLYAYLNLGRWHIRYSHAAIGLLVLLLGLFGVAVHDPEMAAGVARIALAVIGAIGLVLIVIMAIRGYDRAIMLIPTWLLLAAWLVGAGYAVSGGIVNDIVQPALAGGLVLIVLLIGFTVMQHAFAGGSVMGDVAEMERAALALTGSGDPVWDWDVARDRIYTSRAAEESLGLEPGALQGSAMDWLSLIHPNDADRFRLVLDSIVEERRGRISETFRLRAHDGHYAWVHLRARPVVGADGEVIRCIGTLLDITDERIAQERMLHDAVHDNLTGLPNRELVLDRLETAIIRAHAETTQRPVVVAIGVDRFQTVNDTYGPAIGDSALLTLARRVQRLLKPIDTLARIGGDTFAVIVLSAREAADISTLTDEIRRQVRTPIAFSGNEINLSASIGVAFADGEVQPAAELLRDAELAMVHAKRLGGDRAANFTPVLRRLASELSTLEGDLGRALHADEVKIEFAPIIRLKERNLAGFELIPRWEHPRRGKIDAAATLEIAERAGLVRELGLFIIERAVRLVAEWQEMAPASEEPLFAWINLPGRGLLSQSLVNDLKTILGRANVPPGSLRMGVSEAAVSENPELAQLVLQRLHDVGAGLALNDIGADWSSVTVLHRVPFDALRIRTTRLKTGGGGSADELALLKTAAALAENVGAHLLVSGVESEGEAVKLMQIGCDFAQGRLFGPVLNADGARRFVGRVLALAGE</sequence>
<dbReference type="NCBIfam" id="TIGR00229">
    <property type="entry name" value="sensory_box"/>
    <property type="match status" value="1"/>
</dbReference>
<dbReference type="EMBL" id="VWNA01000001">
    <property type="protein sequence ID" value="MQT13913.1"/>
    <property type="molecule type" value="Genomic_DNA"/>
</dbReference>
<feature type="transmembrane region" description="Helical" evidence="1">
    <location>
        <begin position="346"/>
        <end position="363"/>
    </location>
</feature>
<dbReference type="InterPro" id="IPR001633">
    <property type="entry name" value="EAL_dom"/>
</dbReference>
<dbReference type="InterPro" id="IPR043128">
    <property type="entry name" value="Rev_trsase/Diguanyl_cyclase"/>
</dbReference>
<dbReference type="SUPFAM" id="SSF55073">
    <property type="entry name" value="Nucleotide cyclase"/>
    <property type="match status" value="1"/>
</dbReference>
<dbReference type="Gene3D" id="3.30.70.270">
    <property type="match status" value="1"/>
</dbReference>